<organism evidence="1 2">
    <name type="scientific">Ramlibacter rhizophilus</name>
    <dbReference type="NCBI Taxonomy" id="1781167"/>
    <lineage>
        <taxon>Bacteria</taxon>
        <taxon>Pseudomonadati</taxon>
        <taxon>Pseudomonadota</taxon>
        <taxon>Betaproteobacteria</taxon>
        <taxon>Burkholderiales</taxon>
        <taxon>Comamonadaceae</taxon>
        <taxon>Ramlibacter</taxon>
    </lineage>
</organism>
<dbReference type="OrthoDB" id="8812178at2"/>
<dbReference type="RefSeq" id="WP_135283748.1">
    <property type="nucleotide sequence ID" value="NZ_SMLL01000001.1"/>
</dbReference>
<comment type="caution">
    <text evidence="1">The sequence shown here is derived from an EMBL/GenBank/DDBJ whole genome shotgun (WGS) entry which is preliminary data.</text>
</comment>
<evidence type="ECO:0008006" key="3">
    <source>
        <dbReference type="Google" id="ProtNLM"/>
    </source>
</evidence>
<proteinExistence type="predicted"/>
<reference evidence="1 2" key="1">
    <citation type="submission" date="2019-03" db="EMBL/GenBank/DDBJ databases">
        <title>Ramlibacter rhizophilus CCTCC AB2015357, whole genome shotgun sequence.</title>
        <authorList>
            <person name="Zhang X."/>
            <person name="Feng G."/>
            <person name="Zhu H."/>
        </authorList>
    </citation>
    <scope>NUCLEOTIDE SEQUENCE [LARGE SCALE GENOMIC DNA]</scope>
    <source>
        <strain evidence="1 2">CCTCC AB2015357</strain>
    </source>
</reference>
<sequence length="81" mass="9435">MQLDVYRRREPAHKLSYLIVPAGHEIPQEATSTEWTAHARSVELDEHADELVEYGIEHPEQQLEQKGYAITSLDHQLEERD</sequence>
<keyword evidence="2" id="KW-1185">Reference proteome</keyword>
<name>A0A4Z0C3S9_9BURK</name>
<protein>
    <recommendedName>
        <fullName evidence="3">YcgL domain-containing protein</fullName>
    </recommendedName>
</protein>
<dbReference type="Proteomes" id="UP000297564">
    <property type="component" value="Unassembled WGS sequence"/>
</dbReference>
<dbReference type="InterPro" id="IPR046137">
    <property type="entry name" value="DUF6139"/>
</dbReference>
<gene>
    <name evidence="1" type="ORF">EZ242_03720</name>
</gene>
<evidence type="ECO:0000313" key="1">
    <source>
        <dbReference type="EMBL" id="TFZ04865.1"/>
    </source>
</evidence>
<dbReference type="EMBL" id="SMLL01000001">
    <property type="protein sequence ID" value="TFZ04865.1"/>
    <property type="molecule type" value="Genomic_DNA"/>
</dbReference>
<dbReference type="AlphaFoldDB" id="A0A4Z0C3S9"/>
<evidence type="ECO:0000313" key="2">
    <source>
        <dbReference type="Proteomes" id="UP000297564"/>
    </source>
</evidence>
<dbReference type="Pfam" id="PF19636">
    <property type="entry name" value="DUF6139"/>
    <property type="match status" value="1"/>
</dbReference>
<accession>A0A4Z0C3S9</accession>